<feature type="region of interest" description="Disordered" evidence="1">
    <location>
        <begin position="159"/>
        <end position="186"/>
    </location>
</feature>
<protein>
    <submittedName>
        <fullName evidence="2">Uncharacterized protein</fullName>
    </submittedName>
</protein>
<evidence type="ECO:0000313" key="2">
    <source>
        <dbReference type="EMBL" id="KAA0061400.1"/>
    </source>
</evidence>
<feature type="compositionally biased region" description="Polar residues" evidence="1">
    <location>
        <begin position="1"/>
        <end position="11"/>
    </location>
</feature>
<feature type="compositionally biased region" description="Basic and acidic residues" evidence="1">
    <location>
        <begin position="39"/>
        <end position="62"/>
    </location>
</feature>
<gene>
    <name evidence="2" type="ORF">E6C27_scaffold749G00920</name>
</gene>
<evidence type="ECO:0000313" key="3">
    <source>
        <dbReference type="Proteomes" id="UP000321393"/>
    </source>
</evidence>
<name>A0A5A7V2A6_CUCMM</name>
<sequence>MSKLNSWQTTLCRRESDQNDEVSEDSEGRTKRAKRKRREQKENNEENEERMKRVSTRADSHPSNRALGSRPCQACRAVVLHRACYVSHRASNRFHHRLPEGHHFVEPSLKPSENRCRSQPCCRRASVASNPSRPTVKGIPLGIIKDQLVPMGAQIAPVRGRASSGAEAEVRTRASWRVTRSDRGGP</sequence>
<dbReference type="Proteomes" id="UP000321393">
    <property type="component" value="Unassembled WGS sequence"/>
</dbReference>
<comment type="caution">
    <text evidence="2">The sequence shown here is derived from an EMBL/GenBank/DDBJ whole genome shotgun (WGS) entry which is preliminary data.</text>
</comment>
<feature type="region of interest" description="Disordered" evidence="1">
    <location>
        <begin position="1"/>
        <end position="68"/>
    </location>
</feature>
<reference evidence="2 3" key="1">
    <citation type="submission" date="2019-08" db="EMBL/GenBank/DDBJ databases">
        <title>Draft genome sequences of two oriental melons (Cucumis melo L. var makuwa).</title>
        <authorList>
            <person name="Kwon S.-Y."/>
        </authorList>
    </citation>
    <scope>NUCLEOTIDE SEQUENCE [LARGE SCALE GENOMIC DNA]</scope>
    <source>
        <strain evidence="3">cv. SW 3</strain>
        <tissue evidence="2">Leaf</tissue>
    </source>
</reference>
<organism evidence="2 3">
    <name type="scientific">Cucumis melo var. makuwa</name>
    <name type="common">Oriental melon</name>
    <dbReference type="NCBI Taxonomy" id="1194695"/>
    <lineage>
        <taxon>Eukaryota</taxon>
        <taxon>Viridiplantae</taxon>
        <taxon>Streptophyta</taxon>
        <taxon>Embryophyta</taxon>
        <taxon>Tracheophyta</taxon>
        <taxon>Spermatophyta</taxon>
        <taxon>Magnoliopsida</taxon>
        <taxon>eudicotyledons</taxon>
        <taxon>Gunneridae</taxon>
        <taxon>Pentapetalae</taxon>
        <taxon>rosids</taxon>
        <taxon>fabids</taxon>
        <taxon>Cucurbitales</taxon>
        <taxon>Cucurbitaceae</taxon>
        <taxon>Benincaseae</taxon>
        <taxon>Cucumis</taxon>
    </lineage>
</organism>
<dbReference type="EMBL" id="SSTE01004817">
    <property type="protein sequence ID" value="KAA0061400.1"/>
    <property type="molecule type" value="Genomic_DNA"/>
</dbReference>
<evidence type="ECO:0000256" key="1">
    <source>
        <dbReference type="SAM" id="MobiDB-lite"/>
    </source>
</evidence>
<dbReference type="AlphaFoldDB" id="A0A5A7V2A6"/>
<accession>A0A5A7V2A6</accession>
<proteinExistence type="predicted"/>